<proteinExistence type="inferred from homology"/>
<protein>
    <recommendedName>
        <fullName evidence="10 11">Protein translocase subunit SecY</fullName>
    </recommendedName>
    <alternativeName>
        <fullName evidence="10">Protein transport protein SEC61 subunit alpha homolog</fullName>
    </alternativeName>
</protein>
<evidence type="ECO:0000256" key="5">
    <source>
        <dbReference type="ARBA" id="ARBA00022692"/>
    </source>
</evidence>
<dbReference type="InterPro" id="IPR026593">
    <property type="entry name" value="SecY"/>
</dbReference>
<keyword evidence="3 10" id="KW-0813">Transport</keyword>
<keyword evidence="5 10" id="KW-0812">Transmembrane</keyword>
<name>A0A497EWQ1_9CREN</name>
<feature type="domain" description="Translocon Sec61/SecY plug" evidence="14">
    <location>
        <begin position="40"/>
        <end position="73"/>
    </location>
</feature>
<dbReference type="InterPro" id="IPR019561">
    <property type="entry name" value="Translocon_Sec61/SecY_plug_dom"/>
</dbReference>
<evidence type="ECO:0000313" key="16">
    <source>
        <dbReference type="EMBL" id="RLE53962.1"/>
    </source>
</evidence>
<dbReference type="EMBL" id="QMRA01000041">
    <property type="protein sequence ID" value="RLE53962.1"/>
    <property type="molecule type" value="Genomic_DNA"/>
</dbReference>
<feature type="transmembrane region" description="Helical" evidence="10">
    <location>
        <begin position="230"/>
        <end position="249"/>
    </location>
</feature>
<feature type="transmembrane region" description="Helical" evidence="10">
    <location>
        <begin position="31"/>
        <end position="53"/>
    </location>
</feature>
<evidence type="ECO:0000256" key="12">
    <source>
        <dbReference type="RuleBase" id="RU003484"/>
    </source>
</evidence>
<evidence type="ECO:0000256" key="11">
    <source>
        <dbReference type="RuleBase" id="RU000537"/>
    </source>
</evidence>
<dbReference type="SUPFAM" id="SSF103491">
    <property type="entry name" value="Preprotein translocase SecY subunit"/>
    <property type="match status" value="1"/>
</dbReference>
<feature type="transmembrane region" description="Helical" evidence="10">
    <location>
        <begin position="270"/>
        <end position="290"/>
    </location>
</feature>
<keyword evidence="4 10" id="KW-1003">Cell membrane</keyword>
<evidence type="ECO:0000313" key="18">
    <source>
        <dbReference type="Proteomes" id="UP000269499"/>
    </source>
</evidence>
<feature type="transmembrane region" description="Helical" evidence="10">
    <location>
        <begin position="120"/>
        <end position="138"/>
    </location>
</feature>
<evidence type="ECO:0000256" key="3">
    <source>
        <dbReference type="ARBA" id="ARBA00022448"/>
    </source>
</evidence>
<dbReference type="Pfam" id="PF00344">
    <property type="entry name" value="SecY"/>
    <property type="match status" value="1"/>
</dbReference>
<dbReference type="Proteomes" id="UP000268446">
    <property type="component" value="Unassembled WGS sequence"/>
</dbReference>
<dbReference type="AlphaFoldDB" id="A0A497EWQ1"/>
<dbReference type="Pfam" id="PF10559">
    <property type="entry name" value="Plug_translocon"/>
    <property type="match status" value="1"/>
</dbReference>
<dbReference type="Proteomes" id="UP000269499">
    <property type="component" value="Unassembled WGS sequence"/>
</dbReference>
<dbReference type="NCBIfam" id="NF006341">
    <property type="entry name" value="PRK08568.1-5"/>
    <property type="match status" value="1"/>
</dbReference>
<dbReference type="EMBL" id="QMQZ01000041">
    <property type="protein sequence ID" value="RLE51627.1"/>
    <property type="molecule type" value="Genomic_DNA"/>
</dbReference>
<dbReference type="HAMAP" id="MF_01465">
    <property type="entry name" value="SecY"/>
    <property type="match status" value="1"/>
</dbReference>
<organism evidence="15 17">
    <name type="scientific">Thermoproteota archaeon</name>
    <dbReference type="NCBI Taxonomy" id="2056631"/>
    <lineage>
        <taxon>Archaea</taxon>
        <taxon>Thermoproteota</taxon>
    </lineage>
</organism>
<evidence type="ECO:0000256" key="1">
    <source>
        <dbReference type="ARBA" id="ARBA00004127"/>
    </source>
</evidence>
<comment type="similarity">
    <text evidence="2 10 13">Belongs to the SecY/SEC61-alpha family.</text>
</comment>
<evidence type="ECO:0000256" key="10">
    <source>
        <dbReference type="HAMAP-Rule" id="MF_01465"/>
    </source>
</evidence>
<dbReference type="InterPro" id="IPR030659">
    <property type="entry name" value="SecY_CS"/>
</dbReference>
<dbReference type="GO" id="GO:0006605">
    <property type="term" value="P:protein targeting"/>
    <property type="evidence" value="ECO:0007669"/>
    <property type="project" value="UniProtKB-UniRule"/>
</dbReference>
<evidence type="ECO:0000313" key="15">
    <source>
        <dbReference type="EMBL" id="RLE51627.1"/>
    </source>
</evidence>
<comment type="function">
    <text evidence="10 11">The central subunit of the protein translocation channel SecYEG. Consists of two halves formed by TMs 1-5 and 6-10. These two domains form a lateral gate at the front which open onto the bilayer between TMs 2 and 7, and are clamped together by SecE at the back. The channel is closed by both a pore ring composed of hydrophobic SecY resides and a short helix (helix 2A) on the extracellular side of the membrane which forms a plug. The plug probably moves laterally to allow the channel to open. The ring and the pore may move independently.</text>
</comment>
<comment type="subcellular location">
    <subcellularLocation>
        <location evidence="10">Cell membrane</location>
        <topology evidence="10">Multi-pass membrane protein</topology>
    </subcellularLocation>
    <subcellularLocation>
        <location evidence="1">Endomembrane system</location>
        <topology evidence="1">Multi-pass membrane protein</topology>
    </subcellularLocation>
    <subcellularLocation>
        <location evidence="12">Membrane</location>
        <topology evidence="12">Multi-pass membrane protein</topology>
    </subcellularLocation>
</comment>
<comment type="subunit">
    <text evidence="10">Component of the Sec protein translocase complex. Heterotrimer consisting of alpha (SecY), beta (SecG) and gamma (SecE) subunits. The heterotrimers can form oligomers, although 1 heterotrimer is thought to be able to translocate proteins. Interacts with the ribosome. May interact with SecDF, and other proteins may be involved.</text>
</comment>
<evidence type="ECO:0000256" key="6">
    <source>
        <dbReference type="ARBA" id="ARBA00022927"/>
    </source>
</evidence>
<keyword evidence="6 10" id="KW-0653">Protein transport</keyword>
<reference evidence="17 18" key="1">
    <citation type="submission" date="2018-06" db="EMBL/GenBank/DDBJ databases">
        <title>Extensive metabolic versatility and redundancy in microbially diverse, dynamic hydrothermal sediments.</title>
        <authorList>
            <person name="Dombrowski N."/>
            <person name="Teske A."/>
            <person name="Baker B.J."/>
        </authorList>
    </citation>
    <scope>NUCLEOTIDE SEQUENCE [LARGE SCALE GENOMIC DNA]</scope>
    <source>
        <strain evidence="16">B20_G2</strain>
        <strain evidence="15">B29_G17</strain>
    </source>
</reference>
<dbReference type="NCBIfam" id="TIGR00967">
    <property type="entry name" value="3a0501s007"/>
    <property type="match status" value="1"/>
</dbReference>
<gene>
    <name evidence="10 15" type="primary">secY</name>
    <name evidence="15" type="ORF">DRJ20_01750</name>
    <name evidence="16" type="ORF">DRJ26_02515</name>
</gene>
<dbReference type="PANTHER" id="PTHR10906">
    <property type="entry name" value="SECY/SEC61-ALPHA FAMILY MEMBER"/>
    <property type="match status" value="1"/>
</dbReference>
<dbReference type="InterPro" id="IPR002208">
    <property type="entry name" value="SecY/SEC61-alpha"/>
</dbReference>
<feature type="transmembrane region" description="Helical" evidence="10">
    <location>
        <begin position="144"/>
        <end position="162"/>
    </location>
</feature>
<feature type="transmembrane region" description="Helical" evidence="10">
    <location>
        <begin position="430"/>
        <end position="448"/>
    </location>
</feature>
<accession>A0A497EWQ1</accession>
<evidence type="ECO:0000256" key="13">
    <source>
        <dbReference type="RuleBase" id="RU004349"/>
    </source>
</evidence>
<evidence type="ECO:0000256" key="9">
    <source>
        <dbReference type="ARBA" id="ARBA00023136"/>
    </source>
</evidence>
<feature type="transmembrane region" description="Helical" evidence="10">
    <location>
        <begin position="203"/>
        <end position="224"/>
    </location>
</feature>
<comment type="caution">
    <text evidence="15">The sequence shown here is derived from an EMBL/GenBank/DDBJ whole genome shotgun (WGS) entry which is preliminary data.</text>
</comment>
<dbReference type="GO" id="GO:0005886">
    <property type="term" value="C:plasma membrane"/>
    <property type="evidence" value="ECO:0007669"/>
    <property type="project" value="UniProtKB-SubCell"/>
</dbReference>
<dbReference type="PROSITE" id="PS00755">
    <property type="entry name" value="SECY_1"/>
    <property type="match status" value="1"/>
</dbReference>
<sequence length="470" mass="51527">MGRAVEIIESIVRVVPEVTRPERKLALRERIIWTAIVLTIYLVMSEIPLYGITRGVGYDPFLYMRMLFAAKRGTLMELGIGPIVTAGLIMQLLVGARILDLDFSDPRDRALFTGAQKLMAILWGGIQAFAYILGGAFGPLPLDAAILVFVQLIAASIIVMLLDEMIQKGWGIGSGVSLFIAAGVAQQIAWHTFAPIYANDGKYLGAVLAFIQTLVTGGDIWSAFVRPGTLPSMAGLLTTIAIFIIVIYLEGMRIEVPVAFPRYRGLRTKIPLKFLYVSNIPIIFTSMLFVDLKIVSLLVWRQFNPDNTNIFLNWLGMFNATDNSPIGGLAYYVTPPTGLSSVMQDPLHPLIYSIILIISSVVFAVIWVEASGLNPADQAQQLVQAGLQIPGFRSSPKVIERILRKYIPTLTVLSGIIVALIAAIADVIGAIGSGMGVLLTVGILYQYWSILTQEQVEELYPVVRRIMGEK</sequence>
<evidence type="ECO:0000256" key="4">
    <source>
        <dbReference type="ARBA" id="ARBA00022475"/>
    </source>
</evidence>
<dbReference type="GO" id="GO:0012505">
    <property type="term" value="C:endomembrane system"/>
    <property type="evidence" value="ECO:0007669"/>
    <property type="project" value="UniProtKB-SubCell"/>
</dbReference>
<evidence type="ECO:0000256" key="2">
    <source>
        <dbReference type="ARBA" id="ARBA00005751"/>
    </source>
</evidence>
<keyword evidence="9 10" id="KW-0472">Membrane</keyword>
<evidence type="ECO:0000313" key="17">
    <source>
        <dbReference type="Proteomes" id="UP000268446"/>
    </source>
</evidence>
<dbReference type="Gene3D" id="1.10.3370.10">
    <property type="entry name" value="SecY subunit domain"/>
    <property type="match status" value="1"/>
</dbReference>
<evidence type="ECO:0000256" key="7">
    <source>
        <dbReference type="ARBA" id="ARBA00022989"/>
    </source>
</evidence>
<dbReference type="PIRSF" id="PIRSF004557">
    <property type="entry name" value="SecY"/>
    <property type="match status" value="1"/>
</dbReference>
<evidence type="ECO:0000259" key="14">
    <source>
        <dbReference type="Pfam" id="PF10559"/>
    </source>
</evidence>
<feature type="transmembrane region" description="Helical" evidence="10">
    <location>
        <begin position="350"/>
        <end position="368"/>
    </location>
</feature>
<dbReference type="PRINTS" id="PR00303">
    <property type="entry name" value="SECYTRNLCASE"/>
</dbReference>
<feature type="transmembrane region" description="Helical" evidence="10">
    <location>
        <begin position="406"/>
        <end position="424"/>
    </location>
</feature>
<feature type="transmembrane region" description="Helical" evidence="10">
    <location>
        <begin position="73"/>
        <end position="99"/>
    </location>
</feature>
<dbReference type="GO" id="GO:0065002">
    <property type="term" value="P:intracellular protein transmembrane transport"/>
    <property type="evidence" value="ECO:0007669"/>
    <property type="project" value="UniProtKB-UniRule"/>
</dbReference>
<keyword evidence="8 10" id="KW-0811">Translocation</keyword>
<evidence type="ECO:0000256" key="8">
    <source>
        <dbReference type="ARBA" id="ARBA00023010"/>
    </source>
</evidence>
<keyword evidence="7 10" id="KW-1133">Transmembrane helix</keyword>
<dbReference type="PROSITE" id="PS00756">
    <property type="entry name" value="SECY_2"/>
    <property type="match status" value="1"/>
</dbReference>
<dbReference type="InterPro" id="IPR023201">
    <property type="entry name" value="SecY_dom_sf"/>
</dbReference>